<keyword evidence="4 6" id="KW-0963">Cytoplasm</keyword>
<dbReference type="GO" id="GO:0005737">
    <property type="term" value="C:cytoplasm"/>
    <property type="evidence" value="ECO:0007669"/>
    <property type="project" value="UniProtKB-SubCell"/>
</dbReference>
<dbReference type="InterPro" id="IPR001790">
    <property type="entry name" value="Ribosomal_uL10"/>
</dbReference>
<evidence type="ECO:0000256" key="4">
    <source>
        <dbReference type="ARBA" id="ARBA00022490"/>
    </source>
</evidence>
<dbReference type="GO" id="GO:0003723">
    <property type="term" value="F:RNA binding"/>
    <property type="evidence" value="ECO:0007669"/>
    <property type="project" value="TreeGrafter"/>
</dbReference>
<dbReference type="InterPro" id="IPR040637">
    <property type="entry name" value="Ribosomal_uL10-like_insert"/>
</dbReference>
<dbReference type="GeneID" id="62209425"/>
<evidence type="ECO:0000256" key="6">
    <source>
        <dbReference type="RuleBase" id="RU364039"/>
    </source>
</evidence>
<dbReference type="GO" id="GO:0005730">
    <property type="term" value="C:nucleolus"/>
    <property type="evidence" value="ECO:0007669"/>
    <property type="project" value="UniProtKB-SubCell"/>
</dbReference>
<protein>
    <recommendedName>
        <fullName evidence="6">Ribosome assembly factor mrt4</fullName>
    </recommendedName>
</protein>
<dbReference type="InterPro" id="IPR043141">
    <property type="entry name" value="Ribosomal_uL10-like_sf"/>
</dbReference>
<proteinExistence type="inferred from homology"/>
<reference evidence="8" key="2">
    <citation type="submission" date="2020-08" db="EMBL/GenBank/DDBJ databases">
        <title>Draft Genome Sequence of Cumin Blight Pathogen Alternaria burnsii.</title>
        <authorList>
            <person name="Feng Z."/>
        </authorList>
    </citation>
    <scope>NUCLEOTIDE SEQUENCE</scope>
    <source>
        <strain evidence="8">CBS107.38</strain>
    </source>
</reference>
<comment type="subunit">
    <text evidence="3 6">Associates with the pre-60S ribosomal particle.</text>
</comment>
<keyword evidence="9" id="KW-1185">Reference proteome</keyword>
<reference evidence="8" key="1">
    <citation type="submission" date="2020-01" db="EMBL/GenBank/DDBJ databases">
        <authorList>
            <person name="Feng Z.H.Z."/>
        </authorList>
    </citation>
    <scope>NUCLEOTIDE SEQUENCE</scope>
    <source>
        <strain evidence="8">CBS107.38</strain>
    </source>
</reference>
<dbReference type="PANTHER" id="PTHR45841:SF1">
    <property type="entry name" value="MRNA TURNOVER PROTEIN 4 HOMOLOG"/>
    <property type="match status" value="1"/>
</dbReference>
<dbReference type="InterPro" id="IPR033867">
    <property type="entry name" value="Mrt4"/>
</dbReference>
<comment type="caution">
    <text evidence="8">The sequence shown here is derived from an EMBL/GenBank/DDBJ whole genome shotgun (WGS) entry which is preliminary data.</text>
</comment>
<dbReference type="GO" id="GO:0006364">
    <property type="term" value="P:rRNA processing"/>
    <property type="evidence" value="ECO:0007669"/>
    <property type="project" value="TreeGrafter"/>
</dbReference>
<dbReference type="Pfam" id="PF17777">
    <property type="entry name" value="RL10P_insert"/>
    <property type="match status" value="1"/>
</dbReference>
<dbReference type="InterPro" id="IPR043164">
    <property type="entry name" value="Ribosomal_uL10-like_insert_sf"/>
</dbReference>
<keyword evidence="6" id="KW-0690">Ribosome biogenesis</keyword>
<evidence type="ECO:0000313" key="9">
    <source>
        <dbReference type="Proteomes" id="UP000596902"/>
    </source>
</evidence>
<name>A0A8H7AUH6_9PLEO</name>
<dbReference type="InterPro" id="IPR051742">
    <property type="entry name" value="Ribosome_Assembly_uL10"/>
</dbReference>
<dbReference type="Pfam" id="PF00466">
    <property type="entry name" value="Ribosomal_L10"/>
    <property type="match status" value="1"/>
</dbReference>
<evidence type="ECO:0000256" key="5">
    <source>
        <dbReference type="ARBA" id="ARBA00023242"/>
    </source>
</evidence>
<dbReference type="EMBL" id="JAAABM010000029">
    <property type="protein sequence ID" value="KAF7670749.1"/>
    <property type="molecule type" value="Genomic_DNA"/>
</dbReference>
<evidence type="ECO:0000256" key="3">
    <source>
        <dbReference type="ARBA" id="ARBA00011117"/>
    </source>
</evidence>
<dbReference type="AlphaFoldDB" id="A0A8H7AUH6"/>
<organism evidence="8 9">
    <name type="scientific">Alternaria burnsii</name>
    <dbReference type="NCBI Taxonomy" id="1187904"/>
    <lineage>
        <taxon>Eukaryota</taxon>
        <taxon>Fungi</taxon>
        <taxon>Dikarya</taxon>
        <taxon>Ascomycota</taxon>
        <taxon>Pezizomycotina</taxon>
        <taxon>Dothideomycetes</taxon>
        <taxon>Pleosporomycetidae</taxon>
        <taxon>Pleosporales</taxon>
        <taxon>Pleosporineae</taxon>
        <taxon>Pleosporaceae</taxon>
        <taxon>Alternaria</taxon>
        <taxon>Alternaria sect. Alternaria</taxon>
    </lineage>
</organism>
<dbReference type="CDD" id="cd05796">
    <property type="entry name" value="Ribosomal_P0_like"/>
    <property type="match status" value="1"/>
</dbReference>
<dbReference type="Gene3D" id="3.90.105.20">
    <property type="match status" value="1"/>
</dbReference>
<dbReference type="GO" id="GO:0000956">
    <property type="term" value="P:nuclear-transcribed mRNA catabolic process"/>
    <property type="evidence" value="ECO:0007669"/>
    <property type="project" value="TreeGrafter"/>
</dbReference>
<dbReference type="GO" id="GO:0030687">
    <property type="term" value="C:preribosome, large subunit precursor"/>
    <property type="evidence" value="ECO:0007669"/>
    <property type="project" value="TreeGrafter"/>
</dbReference>
<dbReference type="FunFam" id="3.30.70.1730:FF:000005">
    <property type="entry name" value="Ribosome assembly factor mrt4"/>
    <property type="match status" value="1"/>
</dbReference>
<dbReference type="Gene3D" id="3.30.70.1730">
    <property type="match status" value="1"/>
</dbReference>
<dbReference type="PANTHER" id="PTHR45841">
    <property type="entry name" value="MRNA TURNOVER PROTEIN 4 MRTO4"/>
    <property type="match status" value="1"/>
</dbReference>
<dbReference type="Proteomes" id="UP000596902">
    <property type="component" value="Unassembled WGS sequence"/>
</dbReference>
<evidence type="ECO:0000256" key="2">
    <source>
        <dbReference type="ARBA" id="ARBA00008889"/>
    </source>
</evidence>
<keyword evidence="5 6" id="KW-0539">Nucleus</keyword>
<comment type="function">
    <text evidence="1 6">Component of the ribosome assembly machinery. Nuclear paralog of the ribosomal protein P0, it binds pre-60S subunits at an early stage of assembly in the nucleolus, and is replaced by P0 in cytoplasmic pre-60S subunits and mature 80S ribosomes.</text>
</comment>
<sequence>MPKSKRAKVIHLTKTDKKGKELSLKLFANVQEAADNFEHIFVFAVENMRNSYLKELRQEFADSRFFFGKTKVMAKALGLTPAEEHLTNLSELTQHLNGNVGLFFTNRDPSEMIEYFANYSQTDFARAGIVATQTFTVPAGVVHSRGGEVPEDEDVPLPHSMETTIRKWGMPTRLDKGKIVLDVPYTIAEEGKVMNSHQTALLKMFGVAMADFKIDLKAYYTKATESVTEVGAMEDQLYEHITIYPIMLALYIARPFGDYYTKVLLFSFPFFTTKLSRPATASLIQLQGLPQELRMSPGVAVREVLTDVEECVEECEVVELRDSVEVESVELAIALDMEMIPELLDAVRVARGLLRKRKSYKAKQRNDHLHLLLSGLGT</sequence>
<dbReference type="SUPFAM" id="SSF160369">
    <property type="entry name" value="Ribosomal protein L10-like"/>
    <property type="match status" value="1"/>
</dbReference>
<dbReference type="FunFam" id="3.90.105.20:FF:000003">
    <property type="entry name" value="Ribosome assembly factor mrt4"/>
    <property type="match status" value="1"/>
</dbReference>
<dbReference type="GO" id="GO:0000027">
    <property type="term" value="P:ribosomal large subunit assembly"/>
    <property type="evidence" value="ECO:0007669"/>
    <property type="project" value="InterPro"/>
</dbReference>
<evidence type="ECO:0000313" key="8">
    <source>
        <dbReference type="EMBL" id="KAF7670749.1"/>
    </source>
</evidence>
<dbReference type="RefSeq" id="XP_038781143.1">
    <property type="nucleotide sequence ID" value="XM_038936247.1"/>
</dbReference>
<evidence type="ECO:0000259" key="7">
    <source>
        <dbReference type="Pfam" id="PF17777"/>
    </source>
</evidence>
<comment type="similarity">
    <text evidence="2 6">Belongs to the universal ribosomal protein uL10 family.</text>
</comment>
<accession>A0A8H7AUH6</accession>
<evidence type="ECO:0000256" key="1">
    <source>
        <dbReference type="ARBA" id="ARBA00004046"/>
    </source>
</evidence>
<feature type="domain" description="Large ribosomal subunit protein uL10-like insertion" evidence="7">
    <location>
        <begin position="125"/>
        <end position="207"/>
    </location>
</feature>
<gene>
    <name evidence="8" type="ORF">GT037_011200</name>
</gene>
<comment type="subcellular location">
    <subcellularLocation>
        <location evidence="6">Cytoplasm</location>
    </subcellularLocation>
    <subcellularLocation>
        <location evidence="6">Nucleus</location>
        <location evidence="6">Nucleolus</location>
    </subcellularLocation>
</comment>